<evidence type="ECO:0000259" key="8">
    <source>
        <dbReference type="Pfam" id="PF00324"/>
    </source>
</evidence>
<dbReference type="GO" id="GO:0016020">
    <property type="term" value="C:membrane"/>
    <property type="evidence" value="ECO:0007669"/>
    <property type="project" value="UniProtKB-SubCell"/>
</dbReference>
<feature type="transmembrane region" description="Helical" evidence="7">
    <location>
        <begin position="358"/>
        <end position="381"/>
    </location>
</feature>
<evidence type="ECO:0000256" key="5">
    <source>
        <dbReference type="ARBA" id="ARBA00022989"/>
    </source>
</evidence>
<feature type="transmembrane region" description="Helical" evidence="7">
    <location>
        <begin position="21"/>
        <end position="40"/>
    </location>
</feature>
<dbReference type="EMBL" id="JAMDMJ010000001">
    <property type="protein sequence ID" value="MCY9594266.1"/>
    <property type="molecule type" value="Genomic_DNA"/>
</dbReference>
<gene>
    <name evidence="9" type="ORF">M5X16_00535</name>
    <name evidence="10" type="ORF">PC41400_12650</name>
</gene>
<sequence length="479" mass="52165">MEKKQTAEEDEKKLKWWQLSLLGVAFTIGTGYFLGSGLAITMGGPAVLISFVLAAIGTYMVFDVLAKMTAADPVKGSFRSYAKKAYGRWAGFSSGWVYWSSELLIMGSQLTALSLFSRFWFPAVPMWGFATGYGVLGLGIIMLGTKGFERMENLFAVIKISAIVMFLVIAALALFGIIGGSRAPRFPVEASTLFPAGASGLWSSLIFAFYAFGGIEIMGLMALRLQKPEEAPKAGKIMLLLLAVVYVLSIGLAVTLLPWSVFHTKESPFVLALSHYRLPFIPHVFNGVLIIAGFSTMVASLFAVTTMLVTLAEDKDAPKLFARRWKKNLPLPALGLTACGMTASILLALLMPGGVYEYITTAAGLLLLYNWLFILITAGKLLCLKAPGQAKRITGIALILLAVSGTLAHHGSRPGFYVSLGFIGVITLITRMMSRKWKKAVDSSEGQEQVSPDAEEEWVFKPALSMREKTDVFFRKKSR</sequence>
<dbReference type="EMBL" id="CP026520">
    <property type="protein sequence ID" value="QAV18476.1"/>
    <property type="molecule type" value="Genomic_DNA"/>
</dbReference>
<reference evidence="9 12" key="2">
    <citation type="submission" date="2022-05" db="EMBL/GenBank/DDBJ databases">
        <title>Genome Sequencing of Bee-Associated Microbes.</title>
        <authorList>
            <person name="Dunlap C."/>
        </authorList>
    </citation>
    <scope>NUCLEOTIDE SEQUENCE [LARGE SCALE GENOMIC DNA]</scope>
    <source>
        <strain evidence="9 12">NRRL B-23120</strain>
    </source>
</reference>
<dbReference type="GO" id="GO:0055085">
    <property type="term" value="P:transmembrane transport"/>
    <property type="evidence" value="ECO:0007669"/>
    <property type="project" value="InterPro"/>
</dbReference>
<feature type="transmembrane region" description="Helical" evidence="7">
    <location>
        <begin position="393"/>
        <end position="410"/>
    </location>
</feature>
<keyword evidence="4" id="KW-0029">Amino-acid transport</keyword>
<dbReference type="Proteomes" id="UP000288943">
    <property type="component" value="Chromosome"/>
</dbReference>
<evidence type="ECO:0000256" key="4">
    <source>
        <dbReference type="ARBA" id="ARBA00022970"/>
    </source>
</evidence>
<keyword evidence="3 7" id="KW-0812">Transmembrane</keyword>
<keyword evidence="5 7" id="KW-1133">Transmembrane helix</keyword>
<evidence type="ECO:0000313" key="11">
    <source>
        <dbReference type="Proteomes" id="UP000288943"/>
    </source>
</evidence>
<reference evidence="10 11" key="1">
    <citation type="submission" date="2018-01" db="EMBL/GenBank/DDBJ databases">
        <title>The whole genome sequencing and assembly of Paenibacillus chitinolyticus KCCM 41400 strain.</title>
        <authorList>
            <person name="Kim J.-Y."/>
            <person name="Park M.-K."/>
            <person name="Lee Y.-J."/>
            <person name="Yi H."/>
            <person name="Bahn Y.-S."/>
            <person name="Kim J.F."/>
            <person name="Lee D.-W."/>
        </authorList>
    </citation>
    <scope>NUCLEOTIDE SEQUENCE [LARGE SCALE GENOMIC DNA]</scope>
    <source>
        <strain evidence="10 11">KCCM 41400</strain>
    </source>
</reference>
<evidence type="ECO:0000313" key="12">
    <source>
        <dbReference type="Proteomes" id="UP001527202"/>
    </source>
</evidence>
<dbReference type="GeneID" id="95375661"/>
<name>A0A410WVG7_9BACL</name>
<dbReference type="RefSeq" id="WP_042228227.1">
    <property type="nucleotide sequence ID" value="NZ_CP026520.1"/>
</dbReference>
<feature type="transmembrane region" description="Helical" evidence="7">
    <location>
        <begin position="86"/>
        <end position="107"/>
    </location>
</feature>
<dbReference type="OrthoDB" id="9780162at2"/>
<dbReference type="Proteomes" id="UP001527202">
    <property type="component" value="Unassembled WGS sequence"/>
</dbReference>
<comment type="subcellular location">
    <subcellularLocation>
        <location evidence="1">Membrane</location>
        <topology evidence="1">Multi-pass membrane protein</topology>
    </subcellularLocation>
</comment>
<dbReference type="PANTHER" id="PTHR43495:SF5">
    <property type="entry name" value="GAMMA-AMINOBUTYRIC ACID PERMEASE"/>
    <property type="match status" value="1"/>
</dbReference>
<feature type="transmembrane region" description="Helical" evidence="7">
    <location>
        <begin position="119"/>
        <end position="144"/>
    </location>
</feature>
<dbReference type="PANTHER" id="PTHR43495">
    <property type="entry name" value="GABA PERMEASE"/>
    <property type="match status" value="1"/>
</dbReference>
<dbReference type="GO" id="GO:0006865">
    <property type="term" value="P:amino acid transport"/>
    <property type="evidence" value="ECO:0007669"/>
    <property type="project" value="UniProtKB-KW"/>
</dbReference>
<proteinExistence type="predicted"/>
<evidence type="ECO:0000256" key="7">
    <source>
        <dbReference type="SAM" id="Phobius"/>
    </source>
</evidence>
<dbReference type="Gene3D" id="1.20.1740.10">
    <property type="entry name" value="Amino acid/polyamine transporter I"/>
    <property type="match status" value="1"/>
</dbReference>
<evidence type="ECO:0000256" key="2">
    <source>
        <dbReference type="ARBA" id="ARBA00022448"/>
    </source>
</evidence>
<evidence type="ECO:0000313" key="9">
    <source>
        <dbReference type="EMBL" id="MCY9594266.1"/>
    </source>
</evidence>
<evidence type="ECO:0000256" key="1">
    <source>
        <dbReference type="ARBA" id="ARBA00004141"/>
    </source>
</evidence>
<dbReference type="InterPro" id="IPR004841">
    <property type="entry name" value="AA-permease/SLC12A_dom"/>
</dbReference>
<feature type="transmembrane region" description="Helical" evidence="7">
    <location>
        <begin position="201"/>
        <end position="225"/>
    </location>
</feature>
<feature type="transmembrane region" description="Helical" evidence="7">
    <location>
        <begin position="280"/>
        <end position="312"/>
    </location>
</feature>
<evidence type="ECO:0000256" key="6">
    <source>
        <dbReference type="ARBA" id="ARBA00023136"/>
    </source>
</evidence>
<evidence type="ECO:0000313" key="10">
    <source>
        <dbReference type="EMBL" id="QAV18476.1"/>
    </source>
</evidence>
<feature type="domain" description="Amino acid permease/ SLC12A" evidence="8">
    <location>
        <begin position="22"/>
        <end position="377"/>
    </location>
</feature>
<accession>A0A410WVG7</accession>
<feature type="transmembrane region" description="Helical" evidence="7">
    <location>
        <begin position="416"/>
        <end position="434"/>
    </location>
</feature>
<keyword evidence="12" id="KW-1185">Reference proteome</keyword>
<feature type="transmembrane region" description="Helical" evidence="7">
    <location>
        <begin position="237"/>
        <end position="260"/>
    </location>
</feature>
<dbReference type="Pfam" id="PF00324">
    <property type="entry name" value="AA_permease"/>
    <property type="match status" value="1"/>
</dbReference>
<dbReference type="AlphaFoldDB" id="A0A410WVG7"/>
<dbReference type="PIRSF" id="PIRSF006060">
    <property type="entry name" value="AA_transporter"/>
    <property type="match status" value="1"/>
</dbReference>
<feature type="transmembrane region" description="Helical" evidence="7">
    <location>
        <begin position="46"/>
        <end position="65"/>
    </location>
</feature>
<keyword evidence="2" id="KW-0813">Transport</keyword>
<dbReference type="KEGG" id="pchi:PC41400_12650"/>
<keyword evidence="6 7" id="KW-0472">Membrane</keyword>
<evidence type="ECO:0000256" key="3">
    <source>
        <dbReference type="ARBA" id="ARBA00022692"/>
    </source>
</evidence>
<organism evidence="10 11">
    <name type="scientific">Paenibacillus chitinolyticus</name>
    <dbReference type="NCBI Taxonomy" id="79263"/>
    <lineage>
        <taxon>Bacteria</taxon>
        <taxon>Bacillati</taxon>
        <taxon>Bacillota</taxon>
        <taxon>Bacilli</taxon>
        <taxon>Bacillales</taxon>
        <taxon>Paenibacillaceae</taxon>
        <taxon>Paenibacillus</taxon>
    </lineage>
</organism>
<feature type="transmembrane region" description="Helical" evidence="7">
    <location>
        <begin position="333"/>
        <end position="352"/>
    </location>
</feature>
<feature type="transmembrane region" description="Helical" evidence="7">
    <location>
        <begin position="156"/>
        <end position="181"/>
    </location>
</feature>
<protein>
    <submittedName>
        <fullName evidence="10">Amino acid permease</fullName>
    </submittedName>
</protein>